<protein>
    <submittedName>
        <fullName evidence="9">Importin subunit beta-1</fullName>
    </submittedName>
</protein>
<dbReference type="SUPFAM" id="SSF48371">
    <property type="entry name" value="ARM repeat"/>
    <property type="match status" value="1"/>
</dbReference>
<keyword evidence="5" id="KW-0677">Repeat</keyword>
<dbReference type="InterPro" id="IPR016024">
    <property type="entry name" value="ARM-type_fold"/>
</dbReference>
<dbReference type="PROSITE" id="PS50166">
    <property type="entry name" value="IMPORTIN_B_NT"/>
    <property type="match status" value="1"/>
</dbReference>
<evidence type="ECO:0000256" key="5">
    <source>
        <dbReference type="ARBA" id="ARBA00022737"/>
    </source>
</evidence>
<dbReference type="Pfam" id="PF25574">
    <property type="entry name" value="TPR_IMB1"/>
    <property type="match status" value="1"/>
</dbReference>
<evidence type="ECO:0000256" key="1">
    <source>
        <dbReference type="ARBA" id="ARBA00004496"/>
    </source>
</evidence>
<dbReference type="Proteomes" id="UP000694867">
    <property type="component" value="Unplaced"/>
</dbReference>
<evidence type="ECO:0000256" key="2">
    <source>
        <dbReference type="ARBA" id="ARBA00010907"/>
    </source>
</evidence>
<evidence type="ECO:0000256" key="4">
    <source>
        <dbReference type="ARBA" id="ARBA00022490"/>
    </source>
</evidence>
<evidence type="ECO:0000256" key="6">
    <source>
        <dbReference type="ARBA" id="ARBA00022927"/>
    </source>
</evidence>
<gene>
    <name evidence="9" type="primary">LOC100900550</name>
</gene>
<name>A0AAJ6QSE9_9ACAR</name>
<dbReference type="Gene3D" id="1.25.10.10">
    <property type="entry name" value="Leucine-rich Repeat Variant"/>
    <property type="match status" value="1"/>
</dbReference>
<dbReference type="KEGG" id="goe:100900550"/>
<evidence type="ECO:0000313" key="9">
    <source>
        <dbReference type="RefSeq" id="XP_003744353.1"/>
    </source>
</evidence>
<dbReference type="GeneID" id="100900550"/>
<evidence type="ECO:0000259" key="7">
    <source>
        <dbReference type="PROSITE" id="PS50166"/>
    </source>
</evidence>
<dbReference type="InterPro" id="IPR040122">
    <property type="entry name" value="Importin_beta"/>
</dbReference>
<dbReference type="AlphaFoldDB" id="A0AAJ6QSE9"/>
<dbReference type="FunFam" id="1.25.10.10:FF:000027">
    <property type="entry name" value="Importin subunit beta-1"/>
    <property type="match status" value="1"/>
</dbReference>
<proteinExistence type="inferred from homology"/>
<comment type="subcellular location">
    <subcellularLocation>
        <location evidence="1">Cytoplasm</location>
    </subcellularLocation>
</comment>
<dbReference type="InterPro" id="IPR001494">
    <property type="entry name" value="Importin-beta_N"/>
</dbReference>
<organism evidence="8 9">
    <name type="scientific">Galendromus occidentalis</name>
    <name type="common">western predatory mite</name>
    <dbReference type="NCBI Taxonomy" id="34638"/>
    <lineage>
        <taxon>Eukaryota</taxon>
        <taxon>Metazoa</taxon>
        <taxon>Ecdysozoa</taxon>
        <taxon>Arthropoda</taxon>
        <taxon>Chelicerata</taxon>
        <taxon>Arachnida</taxon>
        <taxon>Acari</taxon>
        <taxon>Parasitiformes</taxon>
        <taxon>Mesostigmata</taxon>
        <taxon>Gamasina</taxon>
        <taxon>Phytoseioidea</taxon>
        <taxon>Phytoseiidae</taxon>
        <taxon>Typhlodrominae</taxon>
        <taxon>Galendromus</taxon>
    </lineage>
</organism>
<dbReference type="InterPro" id="IPR058584">
    <property type="entry name" value="IMB1_TNPO1-like_TPR"/>
</dbReference>
<evidence type="ECO:0000313" key="8">
    <source>
        <dbReference type="Proteomes" id="UP000694867"/>
    </source>
</evidence>
<dbReference type="InterPro" id="IPR011989">
    <property type="entry name" value="ARM-like"/>
</dbReference>
<dbReference type="GO" id="GO:0031267">
    <property type="term" value="F:small GTPase binding"/>
    <property type="evidence" value="ECO:0007669"/>
    <property type="project" value="InterPro"/>
</dbReference>
<keyword evidence="3" id="KW-0813">Transport</keyword>
<feature type="domain" description="Importin N-terminal" evidence="7">
    <location>
        <begin position="21"/>
        <end position="101"/>
    </location>
</feature>
<dbReference type="Pfam" id="PF03810">
    <property type="entry name" value="IBN_N"/>
    <property type="match status" value="1"/>
</dbReference>
<keyword evidence="6" id="KW-0653">Protein transport</keyword>
<dbReference type="CTD" id="35336"/>
<dbReference type="SMART" id="SM00913">
    <property type="entry name" value="IBN_N"/>
    <property type="match status" value="1"/>
</dbReference>
<evidence type="ECO:0000256" key="3">
    <source>
        <dbReference type="ARBA" id="ARBA00022448"/>
    </source>
</evidence>
<dbReference type="RefSeq" id="XP_003744353.1">
    <property type="nucleotide sequence ID" value="XM_003744305.2"/>
</dbReference>
<accession>A0AAJ6QSE9</accession>
<comment type="similarity">
    <text evidence="2">Belongs to the importin beta family. Importin beta-1 subfamily.</text>
</comment>
<dbReference type="GO" id="GO:0005737">
    <property type="term" value="C:cytoplasm"/>
    <property type="evidence" value="ECO:0007669"/>
    <property type="project" value="UniProtKB-SubCell"/>
</dbReference>
<sequence length="880" mass="97571">MDLLQILQKTLSPDKNELVCAQQFLEEAAKSNPLEFIKSLTDVLTNPTNPGPCRVAAGLQIKNQLTSKDPDTKRLYQQRWLSFPAEQRNVIKQNCLSCFGTETERPSAAAQVVAYVAIAELPHDQWPELMRILVSNVANTNSTEMIKVVTLETIGYICLEIEPIEVLAARSNEILTVIVHCMRRDETSDRVKLAATNALQNSLEFSKSNFNNDNERHYIMQVICETTQSTNVQVRVAALQCLVKIMSLYYEFMEHYMAPALFAISMEAIKSDVDEIALQGIEFWSNVCEEEIDLSIELSEAAEEGHPPARLSMYYAKGAVQYLMPLLTQCLMKQEEHDDEDEWNVNKAAGVCLMLLATCCEDTIIPHALPFIQENIKHTDWRRRDAAVMLFGSILEGADTKSTKSLAETAIGALISMLSDSSVVVRDTTAWTIGRVCENASAAALNPQYLPTLLQELMKALTMEPRVATNVCWALSSLGQAAYEEAQLGDTSKTPDTYALTPYFESIITKLLEATERHDGMQSNLRGAAYEALMELMKNSPTDCYAWVQQMTMIVLQRIQSILEVSQIAMSASQQEKNAFFDLQCLLCATLTSLLRKMTPADALQASDLIMTALLQMFKTTVGAKESGVQEDALMAVSTLIEVLGGGFLKYMESFRPFLVLGLQNHQETQVCLAAVGVCADLCRSMGMDMLPYCDEIMTLLLEALNDPALGRNVKPQILSAFGDIALAIGPGIQKYAEVMLTTLSTASTAQVDRTDFENIEYLNDLRNGCLDAYTGILQGLKGENPNSSGLHILHPHVEFMVRFIMSIAQDNEKNDSLIGTAAGLVFDLVTTFSTDVLPLVDNEIISDLLTEGRRSRVPKTKSMAVYATKEIRRVKNVNC</sequence>
<reference evidence="9" key="1">
    <citation type="submission" date="2025-08" db="UniProtKB">
        <authorList>
            <consortium name="RefSeq"/>
        </authorList>
    </citation>
    <scope>IDENTIFICATION</scope>
</reference>
<keyword evidence="8" id="KW-1185">Reference proteome</keyword>
<dbReference type="GO" id="GO:0006606">
    <property type="term" value="P:protein import into nucleus"/>
    <property type="evidence" value="ECO:0007669"/>
    <property type="project" value="InterPro"/>
</dbReference>
<dbReference type="PANTHER" id="PTHR10527">
    <property type="entry name" value="IMPORTIN BETA"/>
    <property type="match status" value="1"/>
</dbReference>
<keyword evidence="4" id="KW-0963">Cytoplasm</keyword>
<dbReference type="Pfam" id="PF13513">
    <property type="entry name" value="HEAT_EZ"/>
    <property type="match status" value="1"/>
</dbReference>